<dbReference type="Pfam" id="PF03848">
    <property type="entry name" value="TehB"/>
    <property type="match status" value="1"/>
</dbReference>
<dbReference type="Proteomes" id="UP000250123">
    <property type="component" value="Chromosome SHEWBE"/>
</dbReference>
<dbReference type="KEGG" id="sbk:SHEWBE_1293"/>
<evidence type="ECO:0000259" key="1">
    <source>
        <dbReference type="Pfam" id="PF03848"/>
    </source>
</evidence>
<dbReference type="SUPFAM" id="SSF53335">
    <property type="entry name" value="S-adenosyl-L-methionine-dependent methyltransferases"/>
    <property type="match status" value="1"/>
</dbReference>
<dbReference type="OrthoDB" id="9804312at2"/>
<proteinExistence type="predicted"/>
<dbReference type="InterPro" id="IPR015985">
    <property type="entry name" value="TehB-like_dom"/>
</dbReference>
<protein>
    <recommendedName>
        <fullName evidence="1">Tellurite resistance methyltransferase TehB-like domain-containing protein</fullName>
    </recommendedName>
</protein>
<feature type="domain" description="Tellurite resistance methyltransferase TehB-like" evidence="1">
    <location>
        <begin position="24"/>
        <end position="163"/>
    </location>
</feature>
<organism evidence="2 3">
    <name type="scientific">Shewanella benthica</name>
    <dbReference type="NCBI Taxonomy" id="43661"/>
    <lineage>
        <taxon>Bacteria</taxon>
        <taxon>Pseudomonadati</taxon>
        <taxon>Pseudomonadota</taxon>
        <taxon>Gammaproteobacteria</taxon>
        <taxon>Alteromonadales</taxon>
        <taxon>Shewanellaceae</taxon>
        <taxon>Shewanella</taxon>
    </lineage>
</organism>
<dbReference type="Gene3D" id="3.40.50.150">
    <property type="entry name" value="Vaccinia Virus protein VP39"/>
    <property type="match status" value="1"/>
</dbReference>
<evidence type="ECO:0000313" key="3">
    <source>
        <dbReference type="Proteomes" id="UP000250123"/>
    </source>
</evidence>
<gene>
    <name evidence="2" type="ORF">SHEWBE_1293</name>
</gene>
<accession>A0A330LY22</accession>
<dbReference type="EMBL" id="LS483452">
    <property type="protein sequence ID" value="SQH75259.1"/>
    <property type="molecule type" value="Genomic_DNA"/>
</dbReference>
<dbReference type="RefSeq" id="WP_112351851.1">
    <property type="nucleotide sequence ID" value="NZ_LS483452.1"/>
</dbReference>
<dbReference type="InterPro" id="IPR029063">
    <property type="entry name" value="SAM-dependent_MTases_sf"/>
</dbReference>
<sequence length="185" mass="20826">MQEKKLKAEMASRLITESLELDRLDKSEVLDLACGSGRNGLWFADKGHRVTFIDKSLANLSVPSEPHTGSIPTGHTCLAWDLEDGSAPELARNKYDLVLVFNYLHRPLFPQIAATVKPGGLIVYETFIGKQAEIGRPRNPKFLLKPNELKNEFEKWALVHYFEGEVMNGSNLSYKAQLIARKPNF</sequence>
<name>A0A330LY22_9GAMM</name>
<dbReference type="CDD" id="cd02440">
    <property type="entry name" value="AdoMet_MTases"/>
    <property type="match status" value="1"/>
</dbReference>
<reference evidence="3" key="1">
    <citation type="submission" date="2018-06" db="EMBL/GenBank/DDBJ databases">
        <authorList>
            <person name="Cea G.-C."/>
            <person name="William W."/>
        </authorList>
    </citation>
    <scope>NUCLEOTIDE SEQUENCE [LARGE SCALE GENOMIC DNA]</scope>
    <source>
        <strain evidence="3">DB21MT-2</strain>
    </source>
</reference>
<evidence type="ECO:0000313" key="2">
    <source>
        <dbReference type="EMBL" id="SQH75259.1"/>
    </source>
</evidence>
<dbReference type="AlphaFoldDB" id="A0A330LY22"/>